<accession>A0A918A9S8</accession>
<keyword evidence="2" id="KW-0732">Signal</keyword>
<protein>
    <submittedName>
        <fullName evidence="3">Uncharacterized protein</fullName>
    </submittedName>
</protein>
<dbReference type="Proteomes" id="UP000660745">
    <property type="component" value="Unassembled WGS sequence"/>
</dbReference>
<organism evidence="3 4">
    <name type="scientific">Nonomuraea glycinis</name>
    <dbReference type="NCBI Taxonomy" id="2047744"/>
    <lineage>
        <taxon>Bacteria</taxon>
        <taxon>Bacillati</taxon>
        <taxon>Actinomycetota</taxon>
        <taxon>Actinomycetes</taxon>
        <taxon>Streptosporangiales</taxon>
        <taxon>Streptosporangiaceae</taxon>
        <taxon>Nonomuraea</taxon>
    </lineage>
</organism>
<feature type="region of interest" description="Disordered" evidence="1">
    <location>
        <begin position="24"/>
        <end position="80"/>
    </location>
</feature>
<evidence type="ECO:0000313" key="4">
    <source>
        <dbReference type="Proteomes" id="UP000660745"/>
    </source>
</evidence>
<keyword evidence="4" id="KW-1185">Reference proteome</keyword>
<feature type="compositionally biased region" description="Low complexity" evidence="1">
    <location>
        <begin position="50"/>
        <end position="64"/>
    </location>
</feature>
<dbReference type="AlphaFoldDB" id="A0A918A9S8"/>
<dbReference type="EMBL" id="BMNK01000012">
    <property type="protein sequence ID" value="GGP12553.1"/>
    <property type="molecule type" value="Genomic_DNA"/>
</dbReference>
<comment type="caution">
    <text evidence="3">The sequence shown here is derived from an EMBL/GenBank/DDBJ whole genome shotgun (WGS) entry which is preliminary data.</text>
</comment>
<reference evidence="3" key="2">
    <citation type="submission" date="2020-09" db="EMBL/GenBank/DDBJ databases">
        <authorList>
            <person name="Sun Q."/>
            <person name="Zhou Y."/>
        </authorList>
    </citation>
    <scope>NUCLEOTIDE SEQUENCE</scope>
    <source>
        <strain evidence="3">CGMCC 4.7430</strain>
    </source>
</reference>
<feature type="signal peptide" evidence="2">
    <location>
        <begin position="1"/>
        <end position="29"/>
    </location>
</feature>
<dbReference type="RefSeq" id="WP_189142167.1">
    <property type="nucleotide sequence ID" value="NZ_BMNK01000012.1"/>
</dbReference>
<gene>
    <name evidence="3" type="ORF">GCM10012278_60810</name>
</gene>
<evidence type="ECO:0000256" key="2">
    <source>
        <dbReference type="SAM" id="SignalP"/>
    </source>
</evidence>
<evidence type="ECO:0000313" key="3">
    <source>
        <dbReference type="EMBL" id="GGP12553.1"/>
    </source>
</evidence>
<name>A0A918A9S8_9ACTN</name>
<feature type="chain" id="PRO_5037242123" evidence="2">
    <location>
        <begin position="30"/>
        <end position="80"/>
    </location>
</feature>
<sequence length="80" mass="7872">MKIKAIIIGFGAALILAVGLSGLSGTAAADPKEPSAAPSPVPAERRSPAEEPSAAPSPVPAEESTPGPKEPVTVKPAYTG</sequence>
<reference evidence="3" key="1">
    <citation type="journal article" date="2014" name="Int. J. Syst. Evol. Microbiol.">
        <title>Complete genome sequence of Corynebacterium casei LMG S-19264T (=DSM 44701T), isolated from a smear-ripened cheese.</title>
        <authorList>
            <consortium name="US DOE Joint Genome Institute (JGI-PGF)"/>
            <person name="Walter F."/>
            <person name="Albersmeier A."/>
            <person name="Kalinowski J."/>
            <person name="Ruckert C."/>
        </authorList>
    </citation>
    <scope>NUCLEOTIDE SEQUENCE</scope>
    <source>
        <strain evidence="3">CGMCC 4.7430</strain>
    </source>
</reference>
<evidence type="ECO:0000256" key="1">
    <source>
        <dbReference type="SAM" id="MobiDB-lite"/>
    </source>
</evidence>
<proteinExistence type="predicted"/>